<keyword evidence="2" id="KW-1185">Reference proteome</keyword>
<dbReference type="STRING" id="134605.HMPREF3206_00679"/>
<comment type="caution">
    <text evidence="1">The sequence shown here is derived from an EMBL/GenBank/DDBJ whole genome shotgun (WGS) entry which is preliminary data.</text>
</comment>
<organism evidence="1 2">
    <name type="scientific">Fusobacterium equinum</name>
    <dbReference type="NCBI Taxonomy" id="134605"/>
    <lineage>
        <taxon>Bacteria</taxon>
        <taxon>Fusobacteriati</taxon>
        <taxon>Fusobacteriota</taxon>
        <taxon>Fusobacteriia</taxon>
        <taxon>Fusobacteriales</taxon>
        <taxon>Fusobacteriaceae</taxon>
        <taxon>Fusobacterium</taxon>
    </lineage>
</organism>
<gene>
    <name evidence="1" type="ORF">HMPREF3206_00679</name>
</gene>
<reference evidence="2" key="1">
    <citation type="submission" date="2016-01" db="EMBL/GenBank/DDBJ databases">
        <authorList>
            <person name="Mitreva M."/>
            <person name="Pepin K.H."/>
            <person name="Mihindukulasuriya K.A."/>
            <person name="Fulton R."/>
            <person name="Fronick C."/>
            <person name="O'Laughlin M."/>
            <person name="Miner T."/>
            <person name="Herter B."/>
            <person name="Rosa B.A."/>
            <person name="Cordes M."/>
            <person name="Tomlinson C."/>
            <person name="Wollam A."/>
            <person name="Palsikar V.B."/>
            <person name="Mardis E.R."/>
            <person name="Wilson R.K."/>
        </authorList>
    </citation>
    <scope>NUCLEOTIDE SEQUENCE [LARGE SCALE GENOMIC DNA]</scope>
    <source>
        <strain evidence="2">CMW8396</strain>
    </source>
</reference>
<sequence length="63" mass="7143">MVAMTNFIQNVVDEKTISLLGKEKMTQLLSSLQDLDKEFSSFGESEMKQLVDCLRTKVCELAK</sequence>
<dbReference type="Proteomes" id="UP000070617">
    <property type="component" value="Unassembled WGS sequence"/>
</dbReference>
<protein>
    <submittedName>
        <fullName evidence="1">Uncharacterized protein</fullName>
    </submittedName>
</protein>
<dbReference type="EMBL" id="LRPX01000026">
    <property type="protein sequence ID" value="KXA15593.1"/>
    <property type="molecule type" value="Genomic_DNA"/>
</dbReference>
<dbReference type="PATRIC" id="fig|134605.3.peg.682"/>
<name>A0A133NH49_9FUSO</name>
<evidence type="ECO:0000313" key="1">
    <source>
        <dbReference type="EMBL" id="KXA15593.1"/>
    </source>
</evidence>
<dbReference type="AlphaFoldDB" id="A0A133NH49"/>
<accession>A0A133NH49</accession>
<proteinExistence type="predicted"/>
<evidence type="ECO:0000313" key="2">
    <source>
        <dbReference type="Proteomes" id="UP000070617"/>
    </source>
</evidence>